<accession>A0A4C1ZPP5</accession>
<dbReference type="AlphaFoldDB" id="A0A4C1ZPP5"/>
<evidence type="ECO:0000313" key="2">
    <source>
        <dbReference type="Proteomes" id="UP000299102"/>
    </source>
</evidence>
<dbReference type="EMBL" id="BGZK01001990">
    <property type="protein sequence ID" value="GBP89312.1"/>
    <property type="molecule type" value="Genomic_DNA"/>
</dbReference>
<name>A0A4C1ZPP5_EUMVA</name>
<reference evidence="1 2" key="1">
    <citation type="journal article" date="2019" name="Commun. Biol.">
        <title>The bagworm genome reveals a unique fibroin gene that provides high tensile strength.</title>
        <authorList>
            <person name="Kono N."/>
            <person name="Nakamura H."/>
            <person name="Ohtoshi R."/>
            <person name="Tomita M."/>
            <person name="Numata K."/>
            <person name="Arakawa K."/>
        </authorList>
    </citation>
    <scope>NUCLEOTIDE SEQUENCE [LARGE SCALE GENOMIC DNA]</scope>
</reference>
<organism evidence="1 2">
    <name type="scientific">Eumeta variegata</name>
    <name type="common">Bagworm moth</name>
    <name type="synonym">Eumeta japonica</name>
    <dbReference type="NCBI Taxonomy" id="151549"/>
    <lineage>
        <taxon>Eukaryota</taxon>
        <taxon>Metazoa</taxon>
        <taxon>Ecdysozoa</taxon>
        <taxon>Arthropoda</taxon>
        <taxon>Hexapoda</taxon>
        <taxon>Insecta</taxon>
        <taxon>Pterygota</taxon>
        <taxon>Neoptera</taxon>
        <taxon>Endopterygota</taxon>
        <taxon>Lepidoptera</taxon>
        <taxon>Glossata</taxon>
        <taxon>Ditrysia</taxon>
        <taxon>Tineoidea</taxon>
        <taxon>Psychidae</taxon>
        <taxon>Oiketicinae</taxon>
        <taxon>Eumeta</taxon>
    </lineage>
</organism>
<protein>
    <submittedName>
        <fullName evidence="1">Uncharacterized protein</fullName>
    </submittedName>
</protein>
<comment type="caution">
    <text evidence="1">The sequence shown here is derived from an EMBL/GenBank/DDBJ whole genome shotgun (WGS) entry which is preliminary data.</text>
</comment>
<dbReference type="Proteomes" id="UP000299102">
    <property type="component" value="Unassembled WGS sequence"/>
</dbReference>
<keyword evidence="2" id="KW-1185">Reference proteome</keyword>
<proteinExistence type="predicted"/>
<gene>
    <name evidence="1" type="ORF">EVAR_65295_1</name>
</gene>
<evidence type="ECO:0000313" key="1">
    <source>
        <dbReference type="EMBL" id="GBP89312.1"/>
    </source>
</evidence>
<sequence length="79" mass="8471">MSKLNGDLLAVMNVKNVSRHARVATPHGVLALRLVQLELSNSVVAGQMERANVRNVSGARAIDCSALACDSPENIFLEK</sequence>